<accession>A0A9P4VM51</accession>
<dbReference type="OrthoDB" id="273917at2759"/>
<dbReference type="Gene3D" id="3.30.460.10">
    <property type="entry name" value="Beta Polymerase, domain 2"/>
    <property type="match status" value="1"/>
</dbReference>
<reference evidence="2" key="1">
    <citation type="journal article" date="2020" name="Stud. Mycol.">
        <title>101 Dothideomycetes genomes: a test case for predicting lifestyles and emergence of pathogens.</title>
        <authorList>
            <person name="Haridas S."/>
            <person name="Albert R."/>
            <person name="Binder M."/>
            <person name="Bloem J."/>
            <person name="Labutti K."/>
            <person name="Salamov A."/>
            <person name="Andreopoulos B."/>
            <person name="Baker S."/>
            <person name="Barry K."/>
            <person name="Bills G."/>
            <person name="Bluhm B."/>
            <person name="Cannon C."/>
            <person name="Castanera R."/>
            <person name="Culley D."/>
            <person name="Daum C."/>
            <person name="Ezra D."/>
            <person name="Gonzalez J."/>
            <person name="Henrissat B."/>
            <person name="Kuo A."/>
            <person name="Liang C."/>
            <person name="Lipzen A."/>
            <person name="Lutzoni F."/>
            <person name="Magnuson J."/>
            <person name="Mondo S."/>
            <person name="Nolan M."/>
            <person name="Ohm R."/>
            <person name="Pangilinan J."/>
            <person name="Park H.-J."/>
            <person name="Ramirez L."/>
            <person name="Alfaro M."/>
            <person name="Sun H."/>
            <person name="Tritt A."/>
            <person name="Yoshinaga Y."/>
            <person name="Zwiers L.-H."/>
            <person name="Turgeon B."/>
            <person name="Goodwin S."/>
            <person name="Spatafora J."/>
            <person name="Crous P."/>
            <person name="Grigoriev I."/>
        </authorList>
    </citation>
    <scope>NUCLEOTIDE SEQUENCE</scope>
    <source>
        <strain evidence="2">CBS 101060</strain>
    </source>
</reference>
<dbReference type="SUPFAM" id="SSF81631">
    <property type="entry name" value="PAP/OAS1 substrate-binding domain"/>
    <property type="match status" value="1"/>
</dbReference>
<dbReference type="GO" id="GO:0043634">
    <property type="term" value="P:polyadenylation-dependent ncRNA catabolic process"/>
    <property type="evidence" value="ECO:0007669"/>
    <property type="project" value="TreeGrafter"/>
</dbReference>
<dbReference type="InterPro" id="IPR043519">
    <property type="entry name" value="NT_sf"/>
</dbReference>
<dbReference type="PANTHER" id="PTHR23092">
    <property type="entry name" value="POLY(A) RNA POLYMERASE"/>
    <property type="match status" value="1"/>
</dbReference>
<keyword evidence="3" id="KW-1185">Reference proteome</keyword>
<dbReference type="GO" id="GO:0010605">
    <property type="term" value="P:negative regulation of macromolecule metabolic process"/>
    <property type="evidence" value="ECO:0007669"/>
    <property type="project" value="UniProtKB-ARBA"/>
</dbReference>
<dbReference type="Gene3D" id="1.10.1410.10">
    <property type="match status" value="1"/>
</dbReference>
<dbReference type="SUPFAM" id="SSF81301">
    <property type="entry name" value="Nucleotidyltransferase"/>
    <property type="match status" value="1"/>
</dbReference>
<evidence type="ECO:0000259" key="1">
    <source>
        <dbReference type="Pfam" id="PF22600"/>
    </source>
</evidence>
<sequence length="343" mass="39136">LGAEIKAFHDYFVSDSEEQAAAAFVIEEVKEGLRQGQFRGTLEVFGSRRTGLGLATSDIDLRLMPLTISPDTQLHKAPRKDVRRQLGGSLVYLFDVFRSDSKEFMLVTFRHSRYPLISMQHRESGLDIQIVLSNDTRLQRDYIQRQLSEIPDLKPLYVLFKMTLDIRGLNNVFRGGLGSYPLFNMLVAPLRLKIPENELGISNFEKNLEVILDFWGNLSTQHTAVSVEPPMLLKKYTKETDVGYCHAQWKKNRANEVKEPYMLCLQDPVDPYNDLGRKAFGIKHILYTLIMLRAELKMAKQNPETKSHLAAWVGSVPDYLGARREKVRAYARSKISASQASNI</sequence>
<dbReference type="InterPro" id="IPR045862">
    <property type="entry name" value="Trf4-like"/>
</dbReference>
<dbReference type="GO" id="GO:0031499">
    <property type="term" value="C:TRAMP complex"/>
    <property type="evidence" value="ECO:0007669"/>
    <property type="project" value="TreeGrafter"/>
</dbReference>
<dbReference type="InterPro" id="IPR054708">
    <property type="entry name" value="MTPAP-like_central"/>
</dbReference>
<dbReference type="GO" id="GO:0046872">
    <property type="term" value="F:metal ion binding"/>
    <property type="evidence" value="ECO:0007669"/>
    <property type="project" value="UniProtKB-KW"/>
</dbReference>
<feature type="non-terminal residue" evidence="2">
    <location>
        <position position="1"/>
    </location>
</feature>
<gene>
    <name evidence="2" type="ORF">M501DRAFT_1045106</name>
</gene>
<dbReference type="GO" id="GO:0031123">
    <property type="term" value="P:RNA 3'-end processing"/>
    <property type="evidence" value="ECO:0007669"/>
    <property type="project" value="TreeGrafter"/>
</dbReference>
<proteinExistence type="predicted"/>
<evidence type="ECO:0000313" key="3">
    <source>
        <dbReference type="Proteomes" id="UP000799429"/>
    </source>
</evidence>
<dbReference type="AlphaFoldDB" id="A0A9P4VM51"/>
<dbReference type="Pfam" id="PF22600">
    <property type="entry name" value="MTPAP-like_central"/>
    <property type="match status" value="1"/>
</dbReference>
<dbReference type="EMBL" id="MU006114">
    <property type="protein sequence ID" value="KAF2834825.1"/>
    <property type="molecule type" value="Genomic_DNA"/>
</dbReference>
<dbReference type="PANTHER" id="PTHR23092:SF15">
    <property type="entry name" value="INACTIVE NON-CANONICAL POLY(A) RNA POLYMERASE PROTEIN TRF4-2-RELATED"/>
    <property type="match status" value="1"/>
</dbReference>
<feature type="domain" description="Poly(A) RNA polymerase mitochondrial-like central palm" evidence="1">
    <location>
        <begin position="3"/>
        <end position="136"/>
    </location>
</feature>
<dbReference type="GO" id="GO:0005730">
    <property type="term" value="C:nucleolus"/>
    <property type="evidence" value="ECO:0007669"/>
    <property type="project" value="TreeGrafter"/>
</dbReference>
<name>A0A9P4VM51_9PEZI</name>
<dbReference type="GO" id="GO:1990817">
    <property type="term" value="F:poly(A) RNA polymerase activity"/>
    <property type="evidence" value="ECO:0007669"/>
    <property type="project" value="UniProtKB-EC"/>
</dbReference>
<evidence type="ECO:0000313" key="2">
    <source>
        <dbReference type="EMBL" id="KAF2834825.1"/>
    </source>
</evidence>
<dbReference type="Proteomes" id="UP000799429">
    <property type="component" value="Unassembled WGS sequence"/>
</dbReference>
<comment type="caution">
    <text evidence="2">The sequence shown here is derived from an EMBL/GenBank/DDBJ whole genome shotgun (WGS) entry which is preliminary data.</text>
</comment>
<protein>
    <recommendedName>
        <fullName evidence="1">Poly(A) RNA polymerase mitochondrial-like central palm domain-containing protein</fullName>
    </recommendedName>
</protein>
<dbReference type="GO" id="GO:0003729">
    <property type="term" value="F:mRNA binding"/>
    <property type="evidence" value="ECO:0007669"/>
    <property type="project" value="TreeGrafter"/>
</dbReference>
<organism evidence="2 3">
    <name type="scientific">Patellaria atrata CBS 101060</name>
    <dbReference type="NCBI Taxonomy" id="1346257"/>
    <lineage>
        <taxon>Eukaryota</taxon>
        <taxon>Fungi</taxon>
        <taxon>Dikarya</taxon>
        <taxon>Ascomycota</taxon>
        <taxon>Pezizomycotina</taxon>
        <taxon>Dothideomycetes</taxon>
        <taxon>Dothideomycetes incertae sedis</taxon>
        <taxon>Patellariales</taxon>
        <taxon>Patellariaceae</taxon>
        <taxon>Patellaria</taxon>
    </lineage>
</organism>